<accession>A0A087E0Q1</accession>
<dbReference type="Pfam" id="PF18862">
    <property type="entry name" value="ApeA_NTD1"/>
    <property type="match status" value="1"/>
</dbReference>
<dbReference type="RefSeq" id="WP_024464627.1">
    <property type="nucleotide sequence ID" value="NZ_CP062939.1"/>
</dbReference>
<evidence type="ECO:0000313" key="4">
    <source>
        <dbReference type="Proteomes" id="UP000029055"/>
    </source>
</evidence>
<dbReference type="InterPro" id="IPR041223">
    <property type="entry name" value="ApeA_NTD"/>
</dbReference>
<name>A0A087E0Q1_9BIFI</name>
<organism evidence="3 4">
    <name type="scientific">Bifidobacterium subtile</name>
    <dbReference type="NCBI Taxonomy" id="77635"/>
    <lineage>
        <taxon>Bacteria</taxon>
        <taxon>Bacillati</taxon>
        <taxon>Actinomycetota</taxon>
        <taxon>Actinomycetes</taxon>
        <taxon>Bifidobacteriales</taxon>
        <taxon>Bifidobacteriaceae</taxon>
        <taxon>Bifidobacterium</taxon>
    </lineage>
</organism>
<evidence type="ECO:0000256" key="1">
    <source>
        <dbReference type="SAM" id="MobiDB-lite"/>
    </source>
</evidence>
<protein>
    <recommendedName>
        <fullName evidence="2">ApeA N-terminal domain-containing protein</fullName>
    </recommendedName>
</protein>
<reference evidence="3 4" key="1">
    <citation type="submission" date="2014-03" db="EMBL/GenBank/DDBJ databases">
        <title>Genomics of Bifidobacteria.</title>
        <authorList>
            <person name="Ventura M."/>
            <person name="Milani C."/>
            <person name="Lugli G.A."/>
        </authorList>
    </citation>
    <scope>NUCLEOTIDE SEQUENCE [LARGE SCALE GENOMIC DNA]</scope>
    <source>
        <strain evidence="3 4">LMG 11597</strain>
    </source>
</reference>
<dbReference type="eggNOG" id="ENOG5031YII">
    <property type="taxonomic scope" value="Bacteria"/>
</dbReference>
<evidence type="ECO:0000259" key="2">
    <source>
        <dbReference type="Pfam" id="PF18862"/>
    </source>
</evidence>
<comment type="caution">
    <text evidence="3">The sequence shown here is derived from an EMBL/GenBank/DDBJ whole genome shotgun (WGS) entry which is preliminary data.</text>
</comment>
<feature type="compositionally biased region" description="Polar residues" evidence="1">
    <location>
        <begin position="334"/>
        <end position="346"/>
    </location>
</feature>
<dbReference type="EMBL" id="JGZR01000010">
    <property type="protein sequence ID" value="KFJ01352.1"/>
    <property type="molecule type" value="Genomic_DNA"/>
</dbReference>
<proteinExistence type="predicted"/>
<feature type="region of interest" description="Disordered" evidence="1">
    <location>
        <begin position="312"/>
        <end position="354"/>
    </location>
</feature>
<gene>
    <name evidence="3" type="ORF">BISU_1911</name>
</gene>
<dbReference type="Proteomes" id="UP000029055">
    <property type="component" value="Unassembled WGS sequence"/>
</dbReference>
<feature type="domain" description="ApeA N-terminal" evidence="2">
    <location>
        <begin position="62"/>
        <end position="288"/>
    </location>
</feature>
<keyword evidence="4" id="KW-1185">Reference proteome</keyword>
<sequence>MNGSITLDKPILGALQTAENAFVPAMINDTGRYYELTVNYDYDRADIHDQWIANALESSDRPLAMHYPPNADIDRENTLPKVLHVIADGKPLSLIDCTVFPGSRHPSYPRGDAVRIMPRVIVHIRPDEPVERISKLRSVIPGMLAWSGSYSLTHTLTDTGQGTEVSVPLRASPPIELDEARGLSLIPNVIAHNRPFSESALDFSQDVVFESVTEAPEEWDHHFTLHRRMKALVALARYEPLTFTGMSLPRLHEHDQQHQVLCHDPKIDPSFSTNNNRQQLFTLTDIGPEGVGKWFDLYDQCPQGINGLNSSRTARTARVPSQAPVRQWCCRSPQPGSTHSVDTDLSSPARAGRG</sequence>
<dbReference type="STRING" id="77635.BISU_1911"/>
<dbReference type="AlphaFoldDB" id="A0A087E0Q1"/>
<dbReference type="OrthoDB" id="5087769at2"/>
<evidence type="ECO:0000313" key="3">
    <source>
        <dbReference type="EMBL" id="KFJ01352.1"/>
    </source>
</evidence>